<dbReference type="RefSeq" id="WP_120975324.1">
    <property type="nucleotide sequence ID" value="NZ_RBZM01000004.1"/>
</dbReference>
<proteinExistence type="predicted"/>
<comment type="caution">
    <text evidence="2">The sequence shown here is derived from an EMBL/GenBank/DDBJ whole genome shotgun (WGS) entry which is preliminary data.</text>
</comment>
<sequence>MKKSIESIMTDIQDLSKQDRHLLWELLDLKYDVFPKVCRIYVDESNNPWGPEDDYWDVEYKPNERDEQDE</sequence>
<evidence type="ECO:0000256" key="1">
    <source>
        <dbReference type="SAM" id="MobiDB-lite"/>
    </source>
</evidence>
<keyword evidence="3" id="KW-1185">Reference proteome</keyword>
<gene>
    <name evidence="2" type="ORF">D7Z26_06815</name>
</gene>
<dbReference type="EMBL" id="RBZM01000004">
    <property type="protein sequence ID" value="RKP54945.1"/>
    <property type="molecule type" value="Genomic_DNA"/>
</dbReference>
<feature type="compositionally biased region" description="Basic and acidic residues" evidence="1">
    <location>
        <begin position="58"/>
        <end position="70"/>
    </location>
</feature>
<organism evidence="2 3">
    <name type="scientific">Cohnella endophytica</name>
    <dbReference type="NCBI Taxonomy" id="2419778"/>
    <lineage>
        <taxon>Bacteria</taxon>
        <taxon>Bacillati</taxon>
        <taxon>Bacillota</taxon>
        <taxon>Bacilli</taxon>
        <taxon>Bacillales</taxon>
        <taxon>Paenibacillaceae</taxon>
        <taxon>Cohnella</taxon>
    </lineage>
</organism>
<dbReference type="AlphaFoldDB" id="A0A494XWG1"/>
<dbReference type="Proteomes" id="UP000282076">
    <property type="component" value="Unassembled WGS sequence"/>
</dbReference>
<evidence type="ECO:0000313" key="3">
    <source>
        <dbReference type="Proteomes" id="UP000282076"/>
    </source>
</evidence>
<reference evidence="2 3" key="1">
    <citation type="submission" date="2018-10" db="EMBL/GenBank/DDBJ databases">
        <title>Cohnella sp. M2MS4P-1, whole genome shotgun sequence.</title>
        <authorList>
            <person name="Tuo L."/>
        </authorList>
    </citation>
    <scope>NUCLEOTIDE SEQUENCE [LARGE SCALE GENOMIC DNA]</scope>
    <source>
        <strain evidence="2 3">M2MS4P-1</strain>
    </source>
</reference>
<evidence type="ECO:0000313" key="2">
    <source>
        <dbReference type="EMBL" id="RKP54945.1"/>
    </source>
</evidence>
<name>A0A494XWG1_9BACL</name>
<protein>
    <submittedName>
        <fullName evidence="2">Uncharacterized protein</fullName>
    </submittedName>
</protein>
<feature type="region of interest" description="Disordered" evidence="1">
    <location>
        <begin position="45"/>
        <end position="70"/>
    </location>
</feature>
<accession>A0A494XWG1</accession>